<dbReference type="CDD" id="cd06225">
    <property type="entry name" value="HAMP"/>
    <property type="match status" value="1"/>
</dbReference>
<dbReference type="Pfam" id="PF12729">
    <property type="entry name" value="4HB_MCP_1"/>
    <property type="match status" value="1"/>
</dbReference>
<dbReference type="SMART" id="SM00283">
    <property type="entry name" value="MA"/>
    <property type="match status" value="1"/>
</dbReference>
<dbReference type="GO" id="GO:0007165">
    <property type="term" value="P:signal transduction"/>
    <property type="evidence" value="ECO:0007669"/>
    <property type="project" value="InterPro"/>
</dbReference>
<keyword evidence="5" id="KW-0812">Transmembrane</keyword>
<evidence type="ECO:0000256" key="1">
    <source>
        <dbReference type="ARBA" id="ARBA00022500"/>
    </source>
</evidence>
<dbReference type="PROSITE" id="PS50885">
    <property type="entry name" value="HAMP"/>
    <property type="match status" value="1"/>
</dbReference>
<dbReference type="Gene3D" id="1.10.287.950">
    <property type="entry name" value="Methyl-accepting chemotaxis protein"/>
    <property type="match status" value="1"/>
</dbReference>
<evidence type="ECO:0000256" key="5">
    <source>
        <dbReference type="SAM" id="Phobius"/>
    </source>
</evidence>
<comment type="caution">
    <text evidence="8">The sequence shown here is derived from an EMBL/GenBank/DDBJ whole genome shotgun (WGS) entry which is preliminary data.</text>
</comment>
<dbReference type="SMART" id="SM00304">
    <property type="entry name" value="HAMP"/>
    <property type="match status" value="1"/>
</dbReference>
<feature type="region of interest" description="Disordered" evidence="4">
    <location>
        <begin position="630"/>
        <end position="701"/>
    </location>
</feature>
<feature type="compositionally biased region" description="Low complexity" evidence="4">
    <location>
        <begin position="645"/>
        <end position="674"/>
    </location>
</feature>
<dbReference type="Pfam" id="PF00015">
    <property type="entry name" value="MCPsignal"/>
    <property type="match status" value="1"/>
</dbReference>
<evidence type="ECO:0000256" key="2">
    <source>
        <dbReference type="ARBA" id="ARBA00029447"/>
    </source>
</evidence>
<dbReference type="InterPro" id="IPR003660">
    <property type="entry name" value="HAMP_dom"/>
</dbReference>
<sequence>MRFSVKLKLTLSFSLVIALLALATGLGISNLSSLNDTMNRMVRGPLEHEKLAHEMETRFIDTIRMEKNLILASSAEQIAQIDSGLMAARQTLQHSVDTYRANADSGDRDHIDALNADLGRFVAIQDRVRDLAKGNSEYVARTMVVSQALPLTTAIDADLRTLRARAEQGTDLQAKIATLALIDGMLVRQSQMNGALQSLILQENSADMDKDDRLIQNNLSELLSERDTLRPRLDEDGKRLLDQISASIDDWTKLHEKIAPLARRQDNSHAFQLSTGDGRQAALKVEADIAGILSANTAEVAAAERNAQAQYGDTRTMLLILLAVSLLVAAAAASWIALNISRGLSQAVGLANAIAEGDLAQSVSISTRDEVGDLGTALNTMIDNLSNFAFEVRSAAEQVASGSEELSSSAEEMSQGASEQASSTEEASASVEEMAANIKQNAENAAQTEKIARQSAKDAQASGQAVDRAVGAMQTIAEKILIVQEIARQTDLLALNAAVEAARAGEHGKGFAVVASEVRKLAERSQTAATEISGLSGETVKIAQEAGQMLGRLVPDIQKTAELVEEISAACREQDIGAEQINTAILQLDKVTQQNASASEQMSTTSEELAAQAEQLQSVIAFFKVKGQERGAGKGRAARAEPSLRARPPRPRAAGPAHSPAQTRTAPRTAAPRANGHARAEGVTLDLVAGPDSQDSHFEHY</sequence>
<keyword evidence="5" id="KW-1133">Transmembrane helix</keyword>
<dbReference type="PANTHER" id="PTHR43531:SF11">
    <property type="entry name" value="METHYL-ACCEPTING CHEMOTAXIS PROTEIN 3"/>
    <property type="match status" value="1"/>
</dbReference>
<accession>A0A1J5RH11</accession>
<proteinExistence type="inferred from homology"/>
<keyword evidence="3" id="KW-0175">Coiled coil</keyword>
<reference evidence="8" key="1">
    <citation type="submission" date="2016-10" db="EMBL/GenBank/DDBJ databases">
        <title>Sequence of Gallionella enrichment culture.</title>
        <authorList>
            <person name="Poehlein A."/>
            <person name="Muehling M."/>
            <person name="Daniel R."/>
        </authorList>
    </citation>
    <scope>NUCLEOTIDE SEQUENCE</scope>
</reference>
<feature type="region of interest" description="Disordered" evidence="4">
    <location>
        <begin position="401"/>
        <end position="431"/>
    </location>
</feature>
<dbReference type="PROSITE" id="PS50111">
    <property type="entry name" value="CHEMOTAXIS_TRANSDUC_2"/>
    <property type="match status" value="1"/>
</dbReference>
<dbReference type="SUPFAM" id="SSF58104">
    <property type="entry name" value="Methyl-accepting chemotaxis protein (MCP) signaling domain"/>
    <property type="match status" value="1"/>
</dbReference>
<feature type="transmembrane region" description="Helical" evidence="5">
    <location>
        <begin position="317"/>
        <end position="338"/>
    </location>
</feature>
<protein>
    <submittedName>
        <fullName evidence="8">Methyl-accepting chemotaxis protein III</fullName>
    </submittedName>
</protein>
<comment type="similarity">
    <text evidence="2">Belongs to the methyl-accepting chemotaxis (MCP) protein family.</text>
</comment>
<organism evidence="8">
    <name type="scientific">mine drainage metagenome</name>
    <dbReference type="NCBI Taxonomy" id="410659"/>
    <lineage>
        <taxon>unclassified sequences</taxon>
        <taxon>metagenomes</taxon>
        <taxon>ecological metagenomes</taxon>
    </lineage>
</organism>
<name>A0A1J5RH11_9ZZZZ</name>
<dbReference type="GO" id="GO:0004888">
    <property type="term" value="F:transmembrane signaling receptor activity"/>
    <property type="evidence" value="ECO:0007669"/>
    <property type="project" value="TreeGrafter"/>
</dbReference>
<evidence type="ECO:0000313" key="8">
    <source>
        <dbReference type="EMBL" id="OIQ95374.1"/>
    </source>
</evidence>
<evidence type="ECO:0000256" key="4">
    <source>
        <dbReference type="SAM" id="MobiDB-lite"/>
    </source>
</evidence>
<keyword evidence="5" id="KW-0472">Membrane</keyword>
<evidence type="ECO:0000256" key="3">
    <source>
        <dbReference type="SAM" id="Coils"/>
    </source>
</evidence>
<evidence type="ECO:0000259" key="6">
    <source>
        <dbReference type="PROSITE" id="PS50111"/>
    </source>
</evidence>
<dbReference type="Pfam" id="PF00672">
    <property type="entry name" value="HAMP"/>
    <property type="match status" value="1"/>
</dbReference>
<keyword evidence="1" id="KW-0145">Chemotaxis</keyword>
<dbReference type="InterPro" id="IPR004089">
    <property type="entry name" value="MCPsignal_dom"/>
</dbReference>
<feature type="compositionally biased region" description="Basic and acidic residues" evidence="4">
    <location>
        <begin position="630"/>
        <end position="644"/>
    </location>
</feature>
<dbReference type="InterPro" id="IPR024478">
    <property type="entry name" value="HlyB_4HB_MCP"/>
</dbReference>
<dbReference type="InterPro" id="IPR051310">
    <property type="entry name" value="MCP_chemotaxis"/>
</dbReference>
<gene>
    <name evidence="8" type="primary">trg_4</name>
    <name evidence="8" type="ORF">GALL_226420</name>
</gene>
<dbReference type="FunFam" id="1.10.287.950:FF:000001">
    <property type="entry name" value="Methyl-accepting chemotaxis sensory transducer"/>
    <property type="match status" value="1"/>
</dbReference>
<dbReference type="AlphaFoldDB" id="A0A1J5RH11"/>
<evidence type="ECO:0000259" key="7">
    <source>
        <dbReference type="PROSITE" id="PS50885"/>
    </source>
</evidence>
<feature type="coiled-coil region" evidence="3">
    <location>
        <begin position="581"/>
        <end position="608"/>
    </location>
</feature>
<feature type="domain" description="HAMP" evidence="7">
    <location>
        <begin position="338"/>
        <end position="390"/>
    </location>
</feature>
<feature type="domain" description="Methyl-accepting transducer" evidence="6">
    <location>
        <begin position="395"/>
        <end position="610"/>
    </location>
</feature>
<dbReference type="PANTHER" id="PTHR43531">
    <property type="entry name" value="PROTEIN ICFG"/>
    <property type="match status" value="1"/>
</dbReference>
<dbReference type="GO" id="GO:0006935">
    <property type="term" value="P:chemotaxis"/>
    <property type="evidence" value="ECO:0007669"/>
    <property type="project" value="UniProtKB-KW"/>
</dbReference>
<dbReference type="EMBL" id="MLJW01000168">
    <property type="protein sequence ID" value="OIQ95374.1"/>
    <property type="molecule type" value="Genomic_DNA"/>
</dbReference>
<dbReference type="GO" id="GO:0005886">
    <property type="term" value="C:plasma membrane"/>
    <property type="evidence" value="ECO:0007669"/>
    <property type="project" value="TreeGrafter"/>
</dbReference>